<dbReference type="AlphaFoldDB" id="A0A5A7PBG2"/>
<proteinExistence type="inferred from homology"/>
<reference evidence="7" key="1">
    <citation type="journal article" date="2019" name="Curr. Biol.">
        <title>Genome Sequence of Striga asiatica Provides Insight into the Evolution of Plant Parasitism.</title>
        <authorList>
            <person name="Yoshida S."/>
            <person name="Kim S."/>
            <person name="Wafula E.K."/>
            <person name="Tanskanen J."/>
            <person name="Kim Y.M."/>
            <person name="Honaas L."/>
            <person name="Yang Z."/>
            <person name="Spallek T."/>
            <person name="Conn C.E."/>
            <person name="Ichihashi Y."/>
            <person name="Cheong K."/>
            <person name="Cui S."/>
            <person name="Der J.P."/>
            <person name="Gundlach H."/>
            <person name="Jiao Y."/>
            <person name="Hori C."/>
            <person name="Ishida J.K."/>
            <person name="Kasahara H."/>
            <person name="Kiba T."/>
            <person name="Kim M.S."/>
            <person name="Koo N."/>
            <person name="Laohavisit A."/>
            <person name="Lee Y.H."/>
            <person name="Lumba S."/>
            <person name="McCourt P."/>
            <person name="Mortimer J.C."/>
            <person name="Mutuku J.M."/>
            <person name="Nomura T."/>
            <person name="Sasaki-Sekimoto Y."/>
            <person name="Seto Y."/>
            <person name="Wang Y."/>
            <person name="Wakatake T."/>
            <person name="Sakakibara H."/>
            <person name="Demura T."/>
            <person name="Yamaguchi S."/>
            <person name="Yoneyama K."/>
            <person name="Manabe R.I."/>
            <person name="Nelson D.C."/>
            <person name="Schulman A.H."/>
            <person name="Timko M.P."/>
            <person name="dePamphilis C.W."/>
            <person name="Choi D."/>
            <person name="Shirasu K."/>
        </authorList>
    </citation>
    <scope>NUCLEOTIDE SEQUENCE [LARGE SCALE GENOMIC DNA]</scope>
    <source>
        <strain evidence="7">cv. UVA1</strain>
    </source>
</reference>
<keyword evidence="5" id="KW-0620">Polyamine biosynthesis</keyword>
<dbReference type="PANTHER" id="PTHR11570">
    <property type="entry name" value="S-ADENOSYLMETHIONINE DECARBOXYLASE"/>
    <property type="match status" value="1"/>
</dbReference>
<dbReference type="SUPFAM" id="SSF56276">
    <property type="entry name" value="S-adenosylmethionine decarboxylase"/>
    <property type="match status" value="1"/>
</dbReference>
<evidence type="ECO:0000313" key="7">
    <source>
        <dbReference type="Proteomes" id="UP000325081"/>
    </source>
</evidence>
<dbReference type="Pfam" id="PF01536">
    <property type="entry name" value="SAM_decarbox"/>
    <property type="match status" value="1"/>
</dbReference>
<dbReference type="Gene3D" id="3.60.90.10">
    <property type="entry name" value="S-adenosylmethionine decarboxylase"/>
    <property type="match status" value="1"/>
</dbReference>
<comment type="pathway">
    <text evidence="1">Amine and polyamine biosynthesis; S-adenosylmethioninamine biosynthesis; S-adenosylmethioninamine from S-adenosyl-L-methionine: step 1/1.</text>
</comment>
<comment type="similarity">
    <text evidence="2">Belongs to the eukaryotic AdoMetDC family.</text>
</comment>
<evidence type="ECO:0000313" key="6">
    <source>
        <dbReference type="EMBL" id="GER30159.1"/>
    </source>
</evidence>
<keyword evidence="4" id="KW-0745">Spermidine biosynthesis</keyword>
<evidence type="ECO:0000256" key="5">
    <source>
        <dbReference type="ARBA" id="ARBA00023115"/>
    </source>
</evidence>
<dbReference type="InterPro" id="IPR016067">
    <property type="entry name" value="S-AdoMet_deCO2ase_core"/>
</dbReference>
<dbReference type="EMBL" id="BKCP01004317">
    <property type="protein sequence ID" value="GER30159.1"/>
    <property type="molecule type" value="Genomic_DNA"/>
</dbReference>
<dbReference type="InterPro" id="IPR048283">
    <property type="entry name" value="AdoMetDC-like"/>
</dbReference>
<dbReference type="UniPathway" id="UPA00331">
    <property type="reaction ID" value="UER00451"/>
</dbReference>
<accession>A0A5A7PBG2</accession>
<evidence type="ECO:0000256" key="3">
    <source>
        <dbReference type="ARBA" id="ARBA00022813"/>
    </source>
</evidence>
<evidence type="ECO:0000256" key="4">
    <source>
        <dbReference type="ARBA" id="ARBA00023066"/>
    </source>
</evidence>
<protein>
    <submittedName>
        <fullName evidence="6">S-adenosylmethionine decarboxylase proenzyme</fullName>
    </submittedName>
</protein>
<organism evidence="6 7">
    <name type="scientific">Striga asiatica</name>
    <name type="common">Asiatic witchweed</name>
    <name type="synonym">Buchnera asiatica</name>
    <dbReference type="NCBI Taxonomy" id="4170"/>
    <lineage>
        <taxon>Eukaryota</taxon>
        <taxon>Viridiplantae</taxon>
        <taxon>Streptophyta</taxon>
        <taxon>Embryophyta</taxon>
        <taxon>Tracheophyta</taxon>
        <taxon>Spermatophyta</taxon>
        <taxon>Magnoliopsida</taxon>
        <taxon>eudicotyledons</taxon>
        <taxon>Gunneridae</taxon>
        <taxon>Pentapetalae</taxon>
        <taxon>asterids</taxon>
        <taxon>lamiids</taxon>
        <taxon>Lamiales</taxon>
        <taxon>Orobanchaceae</taxon>
        <taxon>Buchnereae</taxon>
        <taxon>Striga</taxon>
    </lineage>
</organism>
<dbReference type="GO" id="GO:0005829">
    <property type="term" value="C:cytosol"/>
    <property type="evidence" value="ECO:0007669"/>
    <property type="project" value="TreeGrafter"/>
</dbReference>
<dbReference type="GO" id="GO:0004014">
    <property type="term" value="F:adenosylmethionine decarboxylase activity"/>
    <property type="evidence" value="ECO:0007669"/>
    <property type="project" value="InterPro"/>
</dbReference>
<dbReference type="OrthoDB" id="1068353at2759"/>
<dbReference type="GO" id="GO:0008295">
    <property type="term" value="P:spermidine biosynthetic process"/>
    <property type="evidence" value="ECO:0007669"/>
    <property type="project" value="UniProtKB-KW"/>
</dbReference>
<dbReference type="Proteomes" id="UP000325081">
    <property type="component" value="Unassembled WGS sequence"/>
</dbReference>
<evidence type="ECO:0000256" key="2">
    <source>
        <dbReference type="ARBA" id="ARBA00008466"/>
    </source>
</evidence>
<dbReference type="GO" id="GO:0006597">
    <property type="term" value="P:spermine biosynthetic process"/>
    <property type="evidence" value="ECO:0007669"/>
    <property type="project" value="TreeGrafter"/>
</dbReference>
<keyword evidence="7" id="KW-1185">Reference proteome</keyword>
<dbReference type="PANTHER" id="PTHR11570:SF38">
    <property type="entry name" value="S-ADENOSYLMETHIONINE DECARBOXYLASE PROENZYME 4"/>
    <property type="match status" value="1"/>
</dbReference>
<sequence>MPSESRYRWHFFAAADEGGLKSDDLYTVEICMTGLDWARARKFFCGPDNSGDSAGREMTGIGNVVSPALVCDYAFDPCGYSMNGVSEDRYSTVHVTSRGWVQLREL</sequence>
<name>A0A5A7PBG2_STRAF</name>
<evidence type="ECO:0000256" key="1">
    <source>
        <dbReference type="ARBA" id="ARBA00004911"/>
    </source>
</evidence>
<comment type="caution">
    <text evidence="6">The sequence shown here is derived from an EMBL/GenBank/DDBJ whole genome shotgun (WGS) entry which is preliminary data.</text>
</comment>
<gene>
    <name evidence="6" type="ORF">STAS_06084</name>
</gene>
<keyword evidence="3" id="KW-0068">Autocatalytic cleavage</keyword>